<dbReference type="Proteomes" id="UP000032427">
    <property type="component" value="Chromosome 1"/>
</dbReference>
<dbReference type="EMBL" id="LN554846">
    <property type="protein sequence ID" value="CED71158.1"/>
    <property type="molecule type" value="Genomic_DNA"/>
</dbReference>
<protein>
    <submittedName>
        <fullName evidence="4">Membrane protein</fullName>
    </submittedName>
</protein>
<keyword evidence="1" id="KW-0472">Membrane</keyword>
<feature type="transmembrane region" description="Helical" evidence="1">
    <location>
        <begin position="12"/>
        <end position="37"/>
    </location>
</feature>
<reference evidence="5" key="1">
    <citation type="submission" date="2014-09" db="EMBL/GenBank/DDBJ databases">
        <authorList>
            <person name="Hjerde E."/>
        </authorList>
    </citation>
    <scope>NUCLEOTIDE SEQUENCE [LARGE SCALE GENOMIC DNA]</scope>
    <source>
        <strain evidence="5">06/09/139</strain>
    </source>
</reference>
<evidence type="ECO:0000313" key="5">
    <source>
        <dbReference type="Proteomes" id="UP000032427"/>
    </source>
</evidence>
<evidence type="ECO:0000259" key="2">
    <source>
        <dbReference type="Pfam" id="PF07290"/>
    </source>
</evidence>
<dbReference type="STRING" id="80852.AWOD_I_1069"/>
<gene>
    <name evidence="4" type="ORF">AWOD_I_1069</name>
</gene>
<keyword evidence="1" id="KW-1133">Transmembrane helix</keyword>
<dbReference type="KEGG" id="awd:AWOD_I_1069"/>
<dbReference type="Pfam" id="PF21001">
    <property type="entry name" value="YqiJ_N"/>
    <property type="match status" value="1"/>
</dbReference>
<dbReference type="InterPro" id="IPR048376">
    <property type="entry name" value="YqiJ_N"/>
</dbReference>
<organism evidence="4 5">
    <name type="scientific">Aliivibrio wodanis</name>
    <dbReference type="NCBI Taxonomy" id="80852"/>
    <lineage>
        <taxon>Bacteria</taxon>
        <taxon>Pseudomonadati</taxon>
        <taxon>Pseudomonadota</taxon>
        <taxon>Gammaproteobacteria</taxon>
        <taxon>Vibrionales</taxon>
        <taxon>Vibrionaceae</taxon>
        <taxon>Aliivibrio</taxon>
    </lineage>
</organism>
<sequence>MLDFFFADLNLPYTLALTLVVAIALLEGIVFLIGFSFSSLLDELFSIDIEVEPRSFSFSLSSILGWLHYHRLPFLVWAILLLCSFGVIGSILNFIFVIPLFVSLPISFVCTIFITRYLAESIVKIIPKNESSAISLSSFSGQVATITIGKASKGNAAEAVFHDQFNQKHYVLVEPECKEQIFEQGKQVILVEKLTNSWLAIELFDTKSNRDSSL</sequence>
<keyword evidence="5" id="KW-1185">Reference proteome</keyword>
<evidence type="ECO:0000256" key="1">
    <source>
        <dbReference type="SAM" id="Phobius"/>
    </source>
</evidence>
<keyword evidence="1" id="KW-0812">Transmembrane</keyword>
<feature type="domain" description="Inner membrane protein YqiJ N-terminal" evidence="3">
    <location>
        <begin position="10"/>
        <end position="96"/>
    </location>
</feature>
<dbReference type="AlphaFoldDB" id="A0A090IPC1"/>
<evidence type="ECO:0000259" key="3">
    <source>
        <dbReference type="Pfam" id="PF21001"/>
    </source>
</evidence>
<accession>A0A090IPC1</accession>
<feature type="transmembrane region" description="Helical" evidence="1">
    <location>
        <begin position="102"/>
        <end position="119"/>
    </location>
</feature>
<dbReference type="InterPro" id="IPR010840">
    <property type="entry name" value="YqiJ_OB"/>
</dbReference>
<dbReference type="Pfam" id="PF07290">
    <property type="entry name" value="YqiJ_OB"/>
    <property type="match status" value="1"/>
</dbReference>
<evidence type="ECO:0000313" key="4">
    <source>
        <dbReference type="EMBL" id="CED71158.1"/>
    </source>
</evidence>
<name>A0A090IPC1_9GAMM</name>
<proteinExistence type="predicted"/>
<feature type="domain" description="Inner membrane protein YqiJ OB-fold" evidence="2">
    <location>
        <begin position="138"/>
        <end position="201"/>
    </location>
</feature>
<feature type="transmembrane region" description="Helical" evidence="1">
    <location>
        <begin position="74"/>
        <end position="96"/>
    </location>
</feature>
<dbReference type="HOGENOM" id="CLU_100961_0_0_6"/>
<dbReference type="PATRIC" id="fig|80852.17.peg.1092"/>